<dbReference type="AlphaFoldDB" id="A0A5B0S0P3"/>
<sequence>MLKFRFPTTKRNTQTTTTEPTPLEQPEEQQQQQNNNNNNNNTPSPSPSTSSTNYQQQQQQQLNINHPQLIQSTDSIDHPTTTNEDHSLPISLNNNNNNGQAHENLPMLSRKIRRKSYGGLRAMLGINKQDDHHQQPPLPPLPLPPSSACSTNFQQLQQQQQLLHRQHHKHNPSLDASSSTSSLSNINTQQQQQQQQQQTSPSSPIHSEPRPTSSSLRPFPFLGGIRRKSANATNLKSSPHPLTSHHTNEPLPTPSHPSPPSNLSPASPPIININIAPNLILNQKSKNPKIKATDHSSRVYANGSAKKAQSADDLSQFGLLPKQRIQPRRSEELIEHRPGGVSTTSTGAAGAGDSPVSADGADRKDPSGLHNGLDQIGEIAGSLAAINPPPSSSSSATDDRQPPRLSNPKGMRTVYGVPIEDLYWRDGDSFPLLVDVLVELIEQKGLDQQGIYRVPGEKRVIENLQASIDERGVRGVDIWRDSYRDVHNLSGALKLFLREIPGGVIPFDRYDRFLAVNGIADDSERTSKLQSHVNDLPLPNKILLLKLVKHFERVVEHAEANSMLAHNVAIVFAPSLFRNGSEHSNPLLSMQNIGKASAIVRHFVLNATKIFEEEKQSEVSTSSSLEVPSQSVTSEGSETTAEKRPGGGGGGQLNQAHKRRSINMNLSSPNQQHHQSAQFIGSPHLIQKTLKDDLPKTKRNSISSIRTNRTSTATTTTTTTTTNNDDLRKSRRGSTAPSGNKKLSPAPSSSSSSSINPTSQTSTTSKRNTTRTNSGLCGTKKTNNKSNKNRHSLTGSILSSSSSTTSTSHHSNHHLSHHYLNHSEKSNLQNFPSQSHPNQNHRDSAARASSVLLPSNSNSNSNHSQALNPLHNSTASSASSSSTTTNTHTTINNTPVTPTTPHPTSFGLNSLTVKKKK</sequence>
<dbReference type="InterPro" id="IPR000198">
    <property type="entry name" value="RhoGAP_dom"/>
</dbReference>
<evidence type="ECO:0000256" key="2">
    <source>
        <dbReference type="SAM" id="MobiDB-lite"/>
    </source>
</evidence>
<dbReference type="PANTHER" id="PTHR23176">
    <property type="entry name" value="RHO/RAC/CDC GTPASE-ACTIVATING PROTEIN"/>
    <property type="match status" value="1"/>
</dbReference>
<feature type="compositionally biased region" description="Polar residues" evidence="2">
    <location>
        <begin position="826"/>
        <end position="838"/>
    </location>
</feature>
<dbReference type="InterPro" id="IPR050729">
    <property type="entry name" value="Rho-GAP"/>
</dbReference>
<organism evidence="5 7">
    <name type="scientific">Puccinia graminis f. sp. tritici</name>
    <dbReference type="NCBI Taxonomy" id="56615"/>
    <lineage>
        <taxon>Eukaryota</taxon>
        <taxon>Fungi</taxon>
        <taxon>Dikarya</taxon>
        <taxon>Basidiomycota</taxon>
        <taxon>Pucciniomycotina</taxon>
        <taxon>Pucciniomycetes</taxon>
        <taxon>Pucciniales</taxon>
        <taxon>Pucciniaceae</taxon>
        <taxon>Puccinia</taxon>
    </lineage>
</organism>
<dbReference type="Gene3D" id="1.10.555.10">
    <property type="entry name" value="Rho GTPase activation protein"/>
    <property type="match status" value="1"/>
</dbReference>
<dbReference type="GO" id="GO:0005737">
    <property type="term" value="C:cytoplasm"/>
    <property type="evidence" value="ECO:0007669"/>
    <property type="project" value="TreeGrafter"/>
</dbReference>
<evidence type="ECO:0000313" key="7">
    <source>
        <dbReference type="Proteomes" id="UP000325313"/>
    </source>
</evidence>
<keyword evidence="6" id="KW-1185">Reference proteome</keyword>
<dbReference type="PANTHER" id="PTHR23176:SF134">
    <property type="entry name" value="RHO-TYPE GTPASE-ACTIVATING PROTEIN"/>
    <property type="match status" value="1"/>
</dbReference>
<feature type="compositionally biased region" description="Polar residues" evidence="2">
    <location>
        <begin position="618"/>
        <end position="639"/>
    </location>
</feature>
<dbReference type="GO" id="GO:0005096">
    <property type="term" value="F:GTPase activator activity"/>
    <property type="evidence" value="ECO:0007669"/>
    <property type="project" value="UniProtKB-KW"/>
</dbReference>
<dbReference type="Proteomes" id="UP000325313">
    <property type="component" value="Unassembled WGS sequence"/>
</dbReference>
<evidence type="ECO:0000313" key="6">
    <source>
        <dbReference type="Proteomes" id="UP000324748"/>
    </source>
</evidence>
<feature type="region of interest" description="Disordered" evidence="2">
    <location>
        <begin position="1"/>
        <end position="107"/>
    </location>
</feature>
<feature type="compositionally biased region" description="Low complexity" evidence="2">
    <location>
        <begin position="700"/>
        <end position="724"/>
    </location>
</feature>
<dbReference type="SMART" id="SM00324">
    <property type="entry name" value="RhoGAP"/>
    <property type="match status" value="1"/>
</dbReference>
<dbReference type="Proteomes" id="UP000324748">
    <property type="component" value="Unassembled WGS sequence"/>
</dbReference>
<evidence type="ECO:0000256" key="1">
    <source>
        <dbReference type="ARBA" id="ARBA00022468"/>
    </source>
</evidence>
<feature type="compositionally biased region" description="Low complexity" evidence="2">
    <location>
        <begin position="12"/>
        <end position="63"/>
    </location>
</feature>
<feature type="compositionally biased region" description="Polar residues" evidence="2">
    <location>
        <begin position="230"/>
        <end position="245"/>
    </location>
</feature>
<name>A0A5B0S0P3_PUCGR</name>
<dbReference type="EMBL" id="VDEP01000104">
    <property type="protein sequence ID" value="KAA1131288.1"/>
    <property type="molecule type" value="Genomic_DNA"/>
</dbReference>
<feature type="region of interest" description="Disordered" evidence="2">
    <location>
        <begin position="129"/>
        <end position="269"/>
    </location>
</feature>
<proteinExistence type="predicted"/>
<gene>
    <name evidence="5" type="primary">BEM2_1</name>
    <name evidence="4" type="synonym">BEM2_3</name>
    <name evidence="4" type="ORF">PGT21_029840</name>
    <name evidence="5" type="ORF">PGTUg99_029568</name>
</gene>
<dbReference type="PROSITE" id="PS50238">
    <property type="entry name" value="RHOGAP"/>
    <property type="match status" value="1"/>
</dbReference>
<dbReference type="CDD" id="cd00159">
    <property type="entry name" value="RhoGAP"/>
    <property type="match status" value="1"/>
</dbReference>
<feature type="compositionally biased region" description="Basic residues" evidence="2">
    <location>
        <begin position="810"/>
        <end position="820"/>
    </location>
</feature>
<feature type="compositionally biased region" description="Low complexity" evidence="2">
    <location>
        <begin position="339"/>
        <end position="354"/>
    </location>
</feature>
<feature type="compositionally biased region" description="Low complexity" evidence="2">
    <location>
        <begin position="849"/>
        <end position="905"/>
    </location>
</feature>
<dbReference type="EMBL" id="VSWC01000131">
    <property type="protein sequence ID" value="KAA1081128.1"/>
    <property type="molecule type" value="Genomic_DNA"/>
</dbReference>
<feature type="compositionally biased region" description="Polar residues" evidence="2">
    <location>
        <begin position="64"/>
        <end position="82"/>
    </location>
</feature>
<keyword evidence="1" id="KW-0343">GTPase activation</keyword>
<feature type="region of interest" description="Disordered" evidence="2">
    <location>
        <begin position="300"/>
        <end position="411"/>
    </location>
</feature>
<feature type="compositionally biased region" description="Low complexity" evidence="2">
    <location>
        <begin position="744"/>
        <end position="809"/>
    </location>
</feature>
<comment type="caution">
    <text evidence="5">The sequence shown here is derived from an EMBL/GenBank/DDBJ whole genome shotgun (WGS) entry which is preliminary data.</text>
</comment>
<feature type="compositionally biased region" description="Polar residues" evidence="2">
    <location>
        <begin position="906"/>
        <end position="917"/>
    </location>
</feature>
<feature type="compositionally biased region" description="Low complexity" evidence="2">
    <location>
        <begin position="154"/>
        <end position="163"/>
    </location>
</feature>
<accession>A0A5B0S0P3</accession>
<evidence type="ECO:0000259" key="3">
    <source>
        <dbReference type="PROSITE" id="PS50238"/>
    </source>
</evidence>
<evidence type="ECO:0000313" key="5">
    <source>
        <dbReference type="EMBL" id="KAA1131288.1"/>
    </source>
</evidence>
<feature type="compositionally biased region" description="Pro residues" evidence="2">
    <location>
        <begin position="251"/>
        <end position="268"/>
    </location>
</feature>
<feature type="compositionally biased region" description="Basic and acidic residues" evidence="2">
    <location>
        <begin position="328"/>
        <end position="338"/>
    </location>
</feature>
<feature type="compositionally biased region" description="Pro residues" evidence="2">
    <location>
        <begin position="136"/>
        <end position="145"/>
    </location>
</feature>
<dbReference type="FunFam" id="1.10.555.10:FF:000160">
    <property type="match status" value="1"/>
</dbReference>
<dbReference type="SUPFAM" id="SSF48350">
    <property type="entry name" value="GTPase activation domain, GAP"/>
    <property type="match status" value="1"/>
</dbReference>
<dbReference type="GO" id="GO:0007165">
    <property type="term" value="P:signal transduction"/>
    <property type="evidence" value="ECO:0007669"/>
    <property type="project" value="InterPro"/>
</dbReference>
<dbReference type="Pfam" id="PF00620">
    <property type="entry name" value="RhoGAP"/>
    <property type="match status" value="1"/>
</dbReference>
<feature type="domain" description="Rho-GAP" evidence="3">
    <location>
        <begin position="417"/>
        <end position="611"/>
    </location>
</feature>
<feature type="region of interest" description="Disordered" evidence="2">
    <location>
        <begin position="691"/>
        <end position="917"/>
    </location>
</feature>
<dbReference type="InterPro" id="IPR008936">
    <property type="entry name" value="Rho_GTPase_activation_prot"/>
</dbReference>
<evidence type="ECO:0000313" key="4">
    <source>
        <dbReference type="EMBL" id="KAA1081128.1"/>
    </source>
</evidence>
<feature type="region of interest" description="Disordered" evidence="2">
    <location>
        <begin position="615"/>
        <end position="655"/>
    </location>
</feature>
<protein>
    <submittedName>
        <fullName evidence="5">Rho GTPase-activating protein, variant 2</fullName>
    </submittedName>
</protein>
<dbReference type="OrthoDB" id="2507144at2759"/>
<reference evidence="6 7" key="1">
    <citation type="submission" date="2019-05" db="EMBL/GenBank/DDBJ databases">
        <title>Emergence of the Ug99 lineage of the wheat stem rust pathogen through somatic hybridization.</title>
        <authorList>
            <person name="Li F."/>
            <person name="Upadhyaya N.M."/>
            <person name="Sperschneider J."/>
            <person name="Matny O."/>
            <person name="Nguyen-Phuc H."/>
            <person name="Mago R."/>
            <person name="Raley C."/>
            <person name="Miller M.E."/>
            <person name="Silverstein K.A.T."/>
            <person name="Henningsen E."/>
            <person name="Hirsch C.D."/>
            <person name="Visser B."/>
            <person name="Pretorius Z.A."/>
            <person name="Steffenson B.J."/>
            <person name="Schwessinger B."/>
            <person name="Dodds P.N."/>
            <person name="Figueroa M."/>
        </authorList>
    </citation>
    <scope>NUCLEOTIDE SEQUENCE [LARGE SCALE GENOMIC DNA]</scope>
    <source>
        <strain evidence="4">21-0</strain>
        <strain evidence="5 7">Ug99</strain>
    </source>
</reference>
<feature type="compositionally biased region" description="Low complexity" evidence="2">
    <location>
        <begin position="177"/>
        <end position="206"/>
    </location>
</feature>